<sequence length="226" mass="26372">MPCFTAMRAEIALMSGNAFAVTHHAFSSGAGRTSDGNGSHASTLKSPSYTKSVSWQHYQNSRKLQELIWDKLVAYVNDFNLSNQEKSRLILRLFDDVKLLFNEVPVSILVNDIFLKDFFMKQPDFAKWYFYQLLKKYEGEQLYLNELGYVYGNEEKTNEIVNNNPGYVVEIFEEKMGNELKIRTRMMEILRDGKINIYEYINKEQLEKLNPPEDLRIAIKKLGWNN</sequence>
<dbReference type="HOGENOM" id="CLU_106725_0_0_6"/>
<dbReference type="STRING" id="344609.SbBS512_E4830"/>
<dbReference type="EMBL" id="CP001063">
    <property type="protein sequence ID" value="ACD09542.1"/>
    <property type="molecule type" value="Genomic_DNA"/>
</dbReference>
<evidence type="ECO:0000313" key="2">
    <source>
        <dbReference type="EMBL" id="ACD09542.1"/>
    </source>
</evidence>
<dbReference type="AlphaFoldDB" id="B2TYZ1"/>
<gene>
    <name evidence="2" type="ordered locus">SbBS512_E4830</name>
</gene>
<feature type="chain" id="PRO_5002780809" evidence="1">
    <location>
        <begin position="21"/>
        <end position="226"/>
    </location>
</feature>
<organism evidence="2 3">
    <name type="scientific">Shigella boydii serotype 18 (strain CDC 3083-94 / BS512)</name>
    <dbReference type="NCBI Taxonomy" id="344609"/>
    <lineage>
        <taxon>Bacteria</taxon>
        <taxon>Pseudomonadati</taxon>
        <taxon>Pseudomonadota</taxon>
        <taxon>Gammaproteobacteria</taxon>
        <taxon>Enterobacterales</taxon>
        <taxon>Enterobacteriaceae</taxon>
        <taxon>Shigella</taxon>
    </lineage>
</organism>
<proteinExistence type="predicted"/>
<evidence type="ECO:0000313" key="3">
    <source>
        <dbReference type="Proteomes" id="UP000001030"/>
    </source>
</evidence>
<dbReference type="Proteomes" id="UP000001030">
    <property type="component" value="Chromosome"/>
</dbReference>
<feature type="signal peptide" evidence="1">
    <location>
        <begin position="1"/>
        <end position="20"/>
    </location>
</feature>
<accession>B2TYZ1</accession>
<protein>
    <submittedName>
        <fullName evidence="2">Conserved domain protein</fullName>
    </submittedName>
</protein>
<evidence type="ECO:0000256" key="1">
    <source>
        <dbReference type="SAM" id="SignalP"/>
    </source>
</evidence>
<reference evidence="3" key="1">
    <citation type="submission" date="2008-05" db="EMBL/GenBank/DDBJ databases">
        <title>Complete sequence of Shigella boydii serotype 18 strain BS512.</title>
        <authorList>
            <person name="Rasko D.A."/>
            <person name="Rosovitz M."/>
            <person name="Maurelli A.T."/>
            <person name="Myers G."/>
            <person name="Seshadri R."/>
            <person name="Cer R."/>
            <person name="Jiang L."/>
            <person name="Ravel J."/>
            <person name="Sebastian Y."/>
        </authorList>
    </citation>
    <scope>NUCLEOTIDE SEQUENCE [LARGE SCALE GENOMIC DNA]</scope>
    <source>
        <strain evidence="3">CDC 3083-94 / BS512</strain>
    </source>
</reference>
<dbReference type="KEGG" id="sbc:SbBS512_E4830"/>
<keyword evidence="1" id="KW-0732">Signal</keyword>
<name>B2TYZ1_SHIB3</name>
<keyword evidence="3" id="KW-1185">Reference proteome</keyword>